<name>A0A2M8P2Q4_9CHLR</name>
<dbReference type="EMBL" id="PGTK01000002">
    <property type="protein sequence ID" value="PJF31818.1"/>
    <property type="molecule type" value="Genomic_DNA"/>
</dbReference>
<feature type="transmembrane region" description="Helical" evidence="1">
    <location>
        <begin position="390"/>
        <end position="410"/>
    </location>
</feature>
<proteinExistence type="predicted"/>
<sequence>MTVSAAISPDDLPAWMRPRRRLPDLGVLLALALVGIIALPLLVRKGVPPYSALPLHALRATETASLLREGVFYPRWASGFHFTYGAPVLNYLPPLPHMLAALHQIATEATPTQSAKIVMLMGWIAAALGMYAFGRGRFGVRGGIIAAFSYMMSAPLAFTLPYQLGEVPYVLALGLLPCAAAALDELWRKGDRRTFGLALAVCVAFVLCDARLTLFGGVVLGFVALSGRVYAPHGVRLRRAFLFVALIILTTLLTAFYWLPALLEREAVHWLSAGALPHALPIPLTESLFSVPYYDLSAQNPPVLRGVGLGVVIAACLALWRSKRHRQHVGVFFGLGLALVAISAPAFERLWQVQDSFLPILPYHAVLAATFCLAVAAGGIDMSESRGIRAALQTGALALVPFVPMIGAFFPPAWVERETDTPFAAFEGELLGYHAASLREGVLLPASVSDLSRPLPNLVDNLRLGRPIERVNRATLSGGGQISPLAEGGLTWRYVVNTLESNAVEFFFHNGLWWRAQLQNEPLPLETSPNGFLQVKLPPINAELVLSIEETPVGTWSWALTGLGALSAIALIRRLPKVQSGASGAMPQLKRAEQIALIGVMALVTGAALIVRWQPDLLLPRSGRGNVLGEMTPLPRFSQAGIDLLGYHLPHQTVQRGAALSVTLYWQAARPLVENNQSEVRLINVETGEVVARKSNRHIGGVPTLTWQLSGYIRDDLRLVIPPSLPQGSYLLKVALGVCNLPSPLPCEALRAVNAYDGQGRPERDGIIIPQIIRVE</sequence>
<feature type="transmembrane region" description="Helical" evidence="1">
    <location>
        <begin position="195"/>
        <end position="220"/>
    </location>
</feature>
<evidence type="ECO:0000256" key="1">
    <source>
        <dbReference type="SAM" id="Phobius"/>
    </source>
</evidence>
<evidence type="ECO:0000313" key="3">
    <source>
        <dbReference type="Proteomes" id="UP000228921"/>
    </source>
</evidence>
<feature type="transmembrane region" description="Helical" evidence="1">
    <location>
        <begin position="240"/>
        <end position="259"/>
    </location>
</feature>
<gene>
    <name evidence="2" type="ORF">CUN51_02425</name>
</gene>
<feature type="transmembrane region" description="Helical" evidence="1">
    <location>
        <begin position="25"/>
        <end position="43"/>
    </location>
</feature>
<organism evidence="2 3">
    <name type="scientific">Candidatus Thermofonsia Clade 1 bacterium</name>
    <dbReference type="NCBI Taxonomy" id="2364210"/>
    <lineage>
        <taxon>Bacteria</taxon>
        <taxon>Bacillati</taxon>
        <taxon>Chloroflexota</taxon>
        <taxon>Candidatus Thermofontia</taxon>
        <taxon>Candidatus Thermofonsia Clade 1</taxon>
    </lineage>
</organism>
<dbReference type="Proteomes" id="UP000228921">
    <property type="component" value="Unassembled WGS sequence"/>
</dbReference>
<dbReference type="AlphaFoldDB" id="A0A2M8P2Q4"/>
<evidence type="ECO:0008006" key="4">
    <source>
        <dbReference type="Google" id="ProtNLM"/>
    </source>
</evidence>
<evidence type="ECO:0000313" key="2">
    <source>
        <dbReference type="EMBL" id="PJF31818.1"/>
    </source>
</evidence>
<accession>A0A2M8P2Q4</accession>
<reference evidence="2 3" key="1">
    <citation type="submission" date="2017-11" db="EMBL/GenBank/DDBJ databases">
        <title>Evolution of Phototrophy in the Chloroflexi Phylum Driven by Horizontal Gene Transfer.</title>
        <authorList>
            <person name="Ward L.M."/>
            <person name="Hemp J."/>
            <person name="Shih P.M."/>
            <person name="Mcglynn S.E."/>
            <person name="Fischer W."/>
        </authorList>
    </citation>
    <scope>NUCLEOTIDE SEQUENCE [LARGE SCALE GENOMIC DNA]</scope>
    <source>
        <strain evidence="2">CP2_2F</strain>
    </source>
</reference>
<keyword evidence="1" id="KW-0472">Membrane</keyword>
<keyword evidence="1" id="KW-1133">Transmembrane helix</keyword>
<protein>
    <recommendedName>
        <fullName evidence="4">Membrane protein 6-pyruvoyl-tetrahydropterin synthase-related domain-containing protein</fullName>
    </recommendedName>
</protein>
<feature type="transmembrane region" description="Helical" evidence="1">
    <location>
        <begin position="140"/>
        <end position="161"/>
    </location>
</feature>
<feature type="transmembrane region" description="Helical" evidence="1">
    <location>
        <begin position="359"/>
        <end position="378"/>
    </location>
</feature>
<feature type="transmembrane region" description="Helical" evidence="1">
    <location>
        <begin position="329"/>
        <end position="347"/>
    </location>
</feature>
<comment type="caution">
    <text evidence="2">The sequence shown here is derived from an EMBL/GenBank/DDBJ whole genome shotgun (WGS) entry which is preliminary data.</text>
</comment>
<feature type="transmembrane region" description="Helical" evidence="1">
    <location>
        <begin position="303"/>
        <end position="320"/>
    </location>
</feature>
<keyword evidence="1" id="KW-0812">Transmembrane</keyword>
<feature type="transmembrane region" description="Helical" evidence="1">
    <location>
        <begin position="117"/>
        <end position="133"/>
    </location>
</feature>